<comment type="caution">
    <text evidence="1">The sequence shown here is derived from an EMBL/GenBank/DDBJ whole genome shotgun (WGS) entry which is preliminary data.</text>
</comment>
<dbReference type="Proteomes" id="UP000499080">
    <property type="component" value="Unassembled WGS sequence"/>
</dbReference>
<gene>
    <name evidence="1" type="ORF">AVEN_118685_1</name>
</gene>
<evidence type="ECO:0000313" key="2">
    <source>
        <dbReference type="Proteomes" id="UP000499080"/>
    </source>
</evidence>
<dbReference type="AlphaFoldDB" id="A0A4Y2AYQ5"/>
<name>A0A4Y2AYQ5_ARAVE</name>
<evidence type="ECO:0000313" key="1">
    <source>
        <dbReference type="EMBL" id="GBL84319.1"/>
    </source>
</evidence>
<reference evidence="1 2" key="1">
    <citation type="journal article" date="2019" name="Sci. Rep.">
        <title>Orb-weaving spider Araneus ventricosus genome elucidates the spidroin gene catalogue.</title>
        <authorList>
            <person name="Kono N."/>
            <person name="Nakamura H."/>
            <person name="Ohtoshi R."/>
            <person name="Moran D.A.P."/>
            <person name="Shinohara A."/>
            <person name="Yoshida Y."/>
            <person name="Fujiwara M."/>
            <person name="Mori M."/>
            <person name="Tomita M."/>
            <person name="Arakawa K."/>
        </authorList>
    </citation>
    <scope>NUCLEOTIDE SEQUENCE [LARGE SCALE GENOMIC DNA]</scope>
</reference>
<accession>A0A4Y2AYQ5</accession>
<dbReference type="EMBL" id="BGPR01000036">
    <property type="protein sequence ID" value="GBL84319.1"/>
    <property type="molecule type" value="Genomic_DNA"/>
</dbReference>
<keyword evidence="2" id="KW-1185">Reference proteome</keyword>
<protein>
    <submittedName>
        <fullName evidence="1">Uncharacterized protein</fullName>
    </submittedName>
</protein>
<sequence>MWVMGWEVFKTVIQDDVTTITVHNSGCKGTKKASRSSGTSSAQHASYVIIACATCGVATNTADLLIDSGFQPRTLRSQRPDFITRLPYGRTRINSLIL</sequence>
<proteinExistence type="predicted"/>
<organism evidence="1 2">
    <name type="scientific">Araneus ventricosus</name>
    <name type="common">Orbweaver spider</name>
    <name type="synonym">Epeira ventricosa</name>
    <dbReference type="NCBI Taxonomy" id="182803"/>
    <lineage>
        <taxon>Eukaryota</taxon>
        <taxon>Metazoa</taxon>
        <taxon>Ecdysozoa</taxon>
        <taxon>Arthropoda</taxon>
        <taxon>Chelicerata</taxon>
        <taxon>Arachnida</taxon>
        <taxon>Araneae</taxon>
        <taxon>Araneomorphae</taxon>
        <taxon>Entelegynae</taxon>
        <taxon>Araneoidea</taxon>
        <taxon>Araneidae</taxon>
        <taxon>Araneus</taxon>
    </lineage>
</organism>